<dbReference type="SUPFAM" id="SSF54523">
    <property type="entry name" value="Pili subunits"/>
    <property type="match status" value="1"/>
</dbReference>
<evidence type="ECO:0000313" key="2">
    <source>
        <dbReference type="Proteomes" id="UP001285263"/>
    </source>
</evidence>
<protein>
    <submittedName>
        <fullName evidence="1">Uncharacterized protein</fullName>
    </submittedName>
</protein>
<dbReference type="Gene3D" id="3.30.700.10">
    <property type="entry name" value="Glycoprotein, Type 4 Pilin"/>
    <property type="match status" value="1"/>
</dbReference>
<sequence length="186" mass="19780">MIGIVVLGIIAAVAAPAFTDMLNRRRVQAVATGISTDLAYLRAEQSVRPADLIMWVNGDPVGTQVSCYAIGIKSTTSSCDKCWNTTGVCDDDKTLVRAERVPASSQVSFRVWSPDGAVPNFKFAQPRLVPTINNIFFDVCGSSRSSPRAVLRVELSSLGRASVCSPNGSMSGYGTCTIATEPQCPT</sequence>
<dbReference type="RefSeq" id="WP_320423734.1">
    <property type="nucleotide sequence ID" value="NZ_JAXCLA010000004.1"/>
</dbReference>
<evidence type="ECO:0000313" key="1">
    <source>
        <dbReference type="EMBL" id="MDY0745841.1"/>
    </source>
</evidence>
<dbReference type="InterPro" id="IPR045584">
    <property type="entry name" value="Pilin-like"/>
</dbReference>
<comment type="caution">
    <text evidence="1">The sequence shown here is derived from an EMBL/GenBank/DDBJ whole genome shotgun (WGS) entry which is preliminary data.</text>
</comment>
<reference evidence="1 2" key="1">
    <citation type="submission" date="2023-11" db="EMBL/GenBank/DDBJ databases">
        <title>Paucibacter sp. nov., isolated from fresh soil in Korea.</title>
        <authorList>
            <person name="Le N.T.T."/>
        </authorList>
    </citation>
    <scope>NUCLEOTIDE SEQUENCE [LARGE SCALE GENOMIC DNA]</scope>
    <source>
        <strain evidence="1 2">R3-3</strain>
    </source>
</reference>
<dbReference type="Proteomes" id="UP001285263">
    <property type="component" value="Unassembled WGS sequence"/>
</dbReference>
<proteinExistence type="predicted"/>
<gene>
    <name evidence="1" type="ORF">SNE35_15075</name>
</gene>
<name>A0ABU5DHS7_9BURK</name>
<keyword evidence="2" id="KW-1185">Reference proteome</keyword>
<accession>A0ABU5DHS7</accession>
<dbReference type="EMBL" id="JAXCLA010000004">
    <property type="protein sequence ID" value="MDY0745841.1"/>
    <property type="molecule type" value="Genomic_DNA"/>
</dbReference>
<organism evidence="1 2">
    <name type="scientific">Roseateles agri</name>
    <dbReference type="NCBI Taxonomy" id="3098619"/>
    <lineage>
        <taxon>Bacteria</taxon>
        <taxon>Pseudomonadati</taxon>
        <taxon>Pseudomonadota</taxon>
        <taxon>Betaproteobacteria</taxon>
        <taxon>Burkholderiales</taxon>
        <taxon>Sphaerotilaceae</taxon>
        <taxon>Roseateles</taxon>
    </lineage>
</organism>